<name>A0A8S9SNI3_BRACR</name>
<comment type="caution">
    <text evidence="1">The sequence shown here is derived from an EMBL/GenBank/DDBJ whole genome shotgun (WGS) entry which is preliminary data.</text>
</comment>
<dbReference type="AlphaFoldDB" id="A0A8S9SNI3"/>
<sequence>MYVLHFSSYPPAVLHFSSLPPSVLNFFSVTPSILIFSSESEIGFMRFEIASSLLIEVIDEFDVFYEFACYFPMI</sequence>
<reference evidence="1" key="1">
    <citation type="submission" date="2019-12" db="EMBL/GenBank/DDBJ databases">
        <title>Genome sequencing and annotation of Brassica cretica.</title>
        <authorList>
            <person name="Studholme D.J."/>
            <person name="Sarris P."/>
        </authorList>
    </citation>
    <scope>NUCLEOTIDE SEQUENCE</scope>
    <source>
        <strain evidence="1">PFS-109/04</strain>
        <tissue evidence="1">Leaf</tissue>
    </source>
</reference>
<proteinExistence type="predicted"/>
<accession>A0A8S9SNI3</accession>
<organism evidence="1 2">
    <name type="scientific">Brassica cretica</name>
    <name type="common">Mustard</name>
    <dbReference type="NCBI Taxonomy" id="69181"/>
    <lineage>
        <taxon>Eukaryota</taxon>
        <taxon>Viridiplantae</taxon>
        <taxon>Streptophyta</taxon>
        <taxon>Embryophyta</taxon>
        <taxon>Tracheophyta</taxon>
        <taxon>Spermatophyta</taxon>
        <taxon>Magnoliopsida</taxon>
        <taxon>eudicotyledons</taxon>
        <taxon>Gunneridae</taxon>
        <taxon>Pentapetalae</taxon>
        <taxon>rosids</taxon>
        <taxon>malvids</taxon>
        <taxon>Brassicales</taxon>
        <taxon>Brassicaceae</taxon>
        <taxon>Brassiceae</taxon>
        <taxon>Brassica</taxon>
    </lineage>
</organism>
<evidence type="ECO:0000313" key="1">
    <source>
        <dbReference type="EMBL" id="KAF3603632.1"/>
    </source>
</evidence>
<gene>
    <name evidence="1" type="ORF">F2Q69_00037757</name>
</gene>
<dbReference type="EMBL" id="QGKX02000004">
    <property type="protein sequence ID" value="KAF3603632.1"/>
    <property type="molecule type" value="Genomic_DNA"/>
</dbReference>
<dbReference type="Proteomes" id="UP000712600">
    <property type="component" value="Unassembled WGS sequence"/>
</dbReference>
<evidence type="ECO:0000313" key="2">
    <source>
        <dbReference type="Proteomes" id="UP000712600"/>
    </source>
</evidence>
<protein>
    <submittedName>
        <fullName evidence="1">Uncharacterized protein</fullName>
    </submittedName>
</protein>